<dbReference type="RefSeq" id="YP_009551353.1">
    <property type="nucleotide sequence ID" value="NC_040319.1"/>
</dbReference>
<protein>
    <submittedName>
        <fullName evidence="2">Putative capsid protein</fullName>
    </submittedName>
</protein>
<organism evidence="2 3">
    <name type="scientific">Giant house spider associated circular virus 2</name>
    <dbReference type="NCBI Taxonomy" id="2293289"/>
    <lineage>
        <taxon>Viruses</taxon>
        <taxon>Monodnaviria</taxon>
        <taxon>Shotokuvirae</taxon>
        <taxon>Cressdnaviricota</taxon>
        <taxon>Arfiviricetes</taxon>
        <taxon>Saturnivirales</taxon>
        <taxon>Mahapunaviridae</taxon>
        <taxon>Anthevirus</taxon>
        <taxon>Anthevirus beronis</taxon>
    </lineage>
</organism>
<evidence type="ECO:0000313" key="2">
    <source>
        <dbReference type="EMBL" id="AXL65934.1"/>
    </source>
</evidence>
<accession>A0A346BPD7</accession>
<dbReference type="Proteomes" id="UP000280107">
    <property type="component" value="Segment"/>
</dbReference>
<feature type="compositionally biased region" description="Basic residues" evidence="1">
    <location>
        <begin position="17"/>
        <end position="33"/>
    </location>
</feature>
<keyword evidence="3" id="KW-1185">Reference proteome</keyword>
<dbReference type="KEGG" id="vg:41702554"/>
<name>A0A346BPD7_9VIRU</name>
<evidence type="ECO:0000313" key="3">
    <source>
        <dbReference type="Proteomes" id="UP000280107"/>
    </source>
</evidence>
<feature type="region of interest" description="Disordered" evidence="1">
    <location>
        <begin position="1"/>
        <end position="50"/>
    </location>
</feature>
<evidence type="ECO:0000256" key="1">
    <source>
        <dbReference type="SAM" id="MobiDB-lite"/>
    </source>
</evidence>
<dbReference type="EMBL" id="MH545536">
    <property type="protein sequence ID" value="AXL65934.1"/>
    <property type="molecule type" value="Genomic_DNA"/>
</dbReference>
<proteinExistence type="predicted"/>
<sequence>MAGRKRVYAMPVSKSNRPFKKRRISRRKRRGSRKSVNFTSQSGRGTGLGFSRKRTSLRKFKRLLWDSSTAQTHYRSNFAFTTAINTTAVASTMSVTVIASRRFNNQNFWTTAGGAINPDGGTIPTFVTNGDFTIRGGMYGLRLCNAPDAADTDKDAIQCIVYLVKSTKNWNSTNLPASVPVGFDPSLVQDFQTNIGKIVYKKEFLLEDTNVAVIEKRMGLSKIDISEYQNSQSEFVWIILTGIVSGTTIKGVTVVPYYNLSFVGDTV</sequence>
<reference evidence="2 3" key="1">
    <citation type="journal article" date="2018" name="PeerJ">
        <title>Virus discovery in all three major lineages of terrestrial arthropods highlights the diversity of single-stranded DNA viruses associated with invertebrates.</title>
        <authorList>
            <person name="Rosario K."/>
            <person name="Mettel K.A."/>
            <person name="Benner B.E."/>
            <person name="Johnson R."/>
            <person name="Scott C."/>
            <person name="Yusseff-Vanegas S.Z."/>
            <person name="Baker C.C."/>
            <person name="Cassill D.L."/>
            <person name="Storer C."/>
            <person name="Varsani A."/>
            <person name="Breitbart M."/>
        </authorList>
    </citation>
    <scope>NUCLEOTIDE SEQUENCE [LARGE SCALE GENOMIC DNA]</scope>
    <source>
        <strain evidence="2">BC_I1657E_H4</strain>
    </source>
</reference>
<dbReference type="GeneID" id="41702554"/>